<dbReference type="InterPro" id="IPR019821">
    <property type="entry name" value="Kinesin_motor_CS"/>
</dbReference>
<dbReference type="CDD" id="cd00106">
    <property type="entry name" value="KISc"/>
    <property type="match status" value="1"/>
</dbReference>
<evidence type="ECO:0000259" key="9">
    <source>
        <dbReference type="PROSITE" id="PS50067"/>
    </source>
</evidence>
<feature type="domain" description="Kinesin motor" evidence="9">
    <location>
        <begin position="182"/>
        <end position="527"/>
    </location>
</feature>
<comment type="caution">
    <text evidence="10">The sequence shown here is derived from an EMBL/GenBank/DDBJ whole genome shotgun (WGS) entry which is preliminary data.</text>
</comment>
<evidence type="ECO:0000256" key="8">
    <source>
        <dbReference type="SAM" id="MobiDB-lite"/>
    </source>
</evidence>
<keyword evidence="3 6" id="KW-0547">Nucleotide-binding</keyword>
<feature type="compositionally biased region" description="Low complexity" evidence="8">
    <location>
        <begin position="54"/>
        <end position="85"/>
    </location>
</feature>
<evidence type="ECO:0000313" key="10">
    <source>
        <dbReference type="EMBL" id="CAK0830503.1"/>
    </source>
</evidence>
<evidence type="ECO:0000256" key="5">
    <source>
        <dbReference type="ARBA" id="ARBA00023054"/>
    </source>
</evidence>
<evidence type="ECO:0000256" key="3">
    <source>
        <dbReference type="ARBA" id="ARBA00022741"/>
    </source>
</evidence>
<dbReference type="Pfam" id="PF00225">
    <property type="entry name" value="Kinesin"/>
    <property type="match status" value="1"/>
</dbReference>
<evidence type="ECO:0000313" key="11">
    <source>
        <dbReference type="Proteomes" id="UP001189429"/>
    </source>
</evidence>
<keyword evidence="2" id="KW-0963">Cytoplasm</keyword>
<dbReference type="InterPro" id="IPR027417">
    <property type="entry name" value="P-loop_NTPase"/>
</dbReference>
<dbReference type="InterPro" id="IPR036961">
    <property type="entry name" value="Kinesin_motor_dom_sf"/>
</dbReference>
<feature type="compositionally biased region" description="Basic and acidic residues" evidence="8">
    <location>
        <begin position="429"/>
        <end position="448"/>
    </location>
</feature>
<name>A0ABN9SEX4_9DINO</name>
<dbReference type="InterPro" id="IPR001752">
    <property type="entry name" value="Kinesin_motor_dom"/>
</dbReference>
<evidence type="ECO:0000256" key="7">
    <source>
        <dbReference type="RuleBase" id="RU000394"/>
    </source>
</evidence>
<evidence type="ECO:0000256" key="2">
    <source>
        <dbReference type="ARBA" id="ARBA00022490"/>
    </source>
</evidence>
<dbReference type="PRINTS" id="PR00380">
    <property type="entry name" value="KINESINHEAVY"/>
</dbReference>
<feature type="binding site" evidence="6">
    <location>
        <begin position="264"/>
        <end position="271"/>
    </location>
    <ligand>
        <name>ATP</name>
        <dbReference type="ChEBI" id="CHEBI:30616"/>
    </ligand>
</feature>
<keyword evidence="5" id="KW-0175">Coiled coil</keyword>
<keyword evidence="11" id="KW-1185">Reference proteome</keyword>
<dbReference type="SUPFAM" id="SSF52540">
    <property type="entry name" value="P-loop containing nucleoside triphosphate hydrolases"/>
    <property type="match status" value="1"/>
</dbReference>
<accession>A0ABN9SEX4</accession>
<feature type="compositionally biased region" description="Basic and acidic residues" evidence="8">
    <location>
        <begin position="13"/>
        <end position="27"/>
    </location>
</feature>
<keyword evidence="6 7" id="KW-0505">Motor protein</keyword>
<dbReference type="Gene3D" id="3.40.850.10">
    <property type="entry name" value="Kinesin motor domain"/>
    <property type="match status" value="1"/>
</dbReference>
<dbReference type="SMART" id="SM00129">
    <property type="entry name" value="KISc"/>
    <property type="match status" value="1"/>
</dbReference>
<feature type="compositionally biased region" description="Basic residues" evidence="8">
    <location>
        <begin position="30"/>
        <end position="39"/>
    </location>
</feature>
<dbReference type="Proteomes" id="UP001189429">
    <property type="component" value="Unassembled WGS sequence"/>
</dbReference>
<proteinExistence type="inferred from homology"/>
<dbReference type="PANTHER" id="PTHR47969">
    <property type="entry name" value="CHROMOSOME-ASSOCIATED KINESIN KIF4A-RELATED"/>
    <property type="match status" value="1"/>
</dbReference>
<evidence type="ECO:0000256" key="6">
    <source>
        <dbReference type="PROSITE-ProRule" id="PRU00283"/>
    </source>
</evidence>
<dbReference type="PROSITE" id="PS50067">
    <property type="entry name" value="KINESIN_MOTOR_2"/>
    <property type="match status" value="1"/>
</dbReference>
<feature type="region of interest" description="Disordered" evidence="8">
    <location>
        <begin position="509"/>
        <end position="544"/>
    </location>
</feature>
<comment type="similarity">
    <text evidence="6 7">Belongs to the TRAFAC class myosin-kinesin ATPase superfamily. Kinesin family.</text>
</comment>
<feature type="region of interest" description="Disordered" evidence="8">
    <location>
        <begin position="421"/>
        <end position="448"/>
    </location>
</feature>
<dbReference type="PANTHER" id="PTHR47969:SF15">
    <property type="entry name" value="CHROMOSOME-ASSOCIATED KINESIN KIF4A-RELATED"/>
    <property type="match status" value="1"/>
</dbReference>
<evidence type="ECO:0000256" key="4">
    <source>
        <dbReference type="ARBA" id="ARBA00022840"/>
    </source>
</evidence>
<organism evidence="10 11">
    <name type="scientific">Prorocentrum cordatum</name>
    <dbReference type="NCBI Taxonomy" id="2364126"/>
    <lineage>
        <taxon>Eukaryota</taxon>
        <taxon>Sar</taxon>
        <taxon>Alveolata</taxon>
        <taxon>Dinophyceae</taxon>
        <taxon>Prorocentrales</taxon>
        <taxon>Prorocentraceae</taxon>
        <taxon>Prorocentrum</taxon>
    </lineage>
</organism>
<feature type="compositionally biased region" description="Low complexity" evidence="8">
    <location>
        <begin position="132"/>
        <end position="152"/>
    </location>
</feature>
<dbReference type="PROSITE" id="PS00411">
    <property type="entry name" value="KINESIN_MOTOR_1"/>
    <property type="match status" value="1"/>
</dbReference>
<comment type="subcellular location">
    <subcellularLocation>
        <location evidence="1">Cytoplasm</location>
    </subcellularLocation>
</comment>
<dbReference type="InterPro" id="IPR027640">
    <property type="entry name" value="Kinesin-like_fam"/>
</dbReference>
<dbReference type="EMBL" id="CAUYUJ010010907">
    <property type="protein sequence ID" value="CAK0830503.1"/>
    <property type="molecule type" value="Genomic_DNA"/>
</dbReference>
<sequence length="544" mass="58135">MEGADDWPAPDGGRLERAESWCEDGVRGQRVQRPRRRRARAAEGRGQQRGGAERPGYARAVRSAARPGPGRAAQPGRAELAVAARAAERGQRRCPAAQGGLCLASGDPDQRQEAHVPTASPRPNGFARPRPRGSLAAALSEAAAGSPEAGRPAGRDSVRDSLGIVEPAGAPAHGPPGRPKGDVAVCVRLRPGPRHDVCISVQNANCVRLQCWDDVRGTGNSGPIYWCDHAFGPEASQEEVYDVAVAPICASVLEGYNGAVLAYGQTGSGKTHTIIGDAQHRGVIPRAVATIIDTLRDRRHWSVEVCMLEIYNERTRDLLAPGQSVCQVDIHEVQDAAGVSSFQCPGATRRAVRSAEEVLSALVEGLRRRETAHTDMNHNSSRSHLIFTLDVTQVDDALGATLRGRLHLVDLAGSERLKRSMASQASSVNERDLLPSSKSPRDLNAQRKEAGAINKSLAQLALVIQRLSSGGSLRHVPYRDSMLTRLLADSFGGSSKTCLIITCSSLREGPRGDARHARVRQARWPGAQRGPDQHRDGSGAVRGG</sequence>
<reference evidence="10" key="1">
    <citation type="submission" date="2023-10" db="EMBL/GenBank/DDBJ databases">
        <authorList>
            <person name="Chen Y."/>
            <person name="Shah S."/>
            <person name="Dougan E. K."/>
            <person name="Thang M."/>
            <person name="Chan C."/>
        </authorList>
    </citation>
    <scope>NUCLEOTIDE SEQUENCE [LARGE SCALE GENOMIC DNA]</scope>
</reference>
<evidence type="ECO:0000256" key="1">
    <source>
        <dbReference type="ARBA" id="ARBA00004496"/>
    </source>
</evidence>
<keyword evidence="7" id="KW-0493">Microtubule</keyword>
<feature type="region of interest" description="Disordered" evidence="8">
    <location>
        <begin position="1"/>
        <end position="159"/>
    </location>
</feature>
<protein>
    <recommendedName>
        <fullName evidence="7">Kinesin-like protein</fullName>
    </recommendedName>
</protein>
<keyword evidence="4 6" id="KW-0067">ATP-binding</keyword>
<gene>
    <name evidence="10" type="ORF">PCOR1329_LOCUS29136</name>
</gene>